<dbReference type="GO" id="GO:0008270">
    <property type="term" value="F:zinc ion binding"/>
    <property type="evidence" value="ECO:0007669"/>
    <property type="project" value="UniProtKB-KW"/>
</dbReference>
<keyword evidence="1" id="KW-0863">Zinc-finger</keyword>
<reference evidence="4" key="1">
    <citation type="submission" date="2021-02" db="EMBL/GenBank/DDBJ databases">
        <authorList>
            <person name="Nowell W R."/>
        </authorList>
    </citation>
    <scope>NUCLEOTIDE SEQUENCE</scope>
</reference>
<accession>A0A820TGB1</accession>
<dbReference type="EMBL" id="CAJNYV010004813">
    <property type="protein sequence ID" value="CAF3695499.1"/>
    <property type="molecule type" value="Genomic_DNA"/>
</dbReference>
<sequence length="131" mass="14846">MSTNHTTTTTTSTDNFDEQLIGPFAIVPKTDCHHLADRMYTLPQSARRVNGRQPPCTDCGETKENWVCLEENCQQIGCSRYQQKHMLAHHESTGHGICLSLSDNSFYCYACESYIDSPKLAQINQQLIDMQ</sequence>
<gene>
    <name evidence="3" type="ORF">KIK155_LOCUS26280</name>
    <name evidence="4" type="ORF">TOA249_LOCUS977</name>
</gene>
<feature type="domain" description="UBP-type" evidence="2">
    <location>
        <begin position="30"/>
        <end position="131"/>
    </location>
</feature>
<evidence type="ECO:0000313" key="5">
    <source>
        <dbReference type="Proteomes" id="UP000663838"/>
    </source>
</evidence>
<dbReference type="Proteomes" id="UP000663838">
    <property type="component" value="Unassembled WGS sequence"/>
</dbReference>
<dbReference type="Gene3D" id="3.30.40.10">
    <property type="entry name" value="Zinc/RING finger domain, C3HC4 (zinc finger)"/>
    <property type="match status" value="1"/>
</dbReference>
<comment type="caution">
    <text evidence="4">The sequence shown here is derived from an EMBL/GenBank/DDBJ whole genome shotgun (WGS) entry which is preliminary data.</text>
</comment>
<protein>
    <recommendedName>
        <fullName evidence="2">UBP-type domain-containing protein</fullName>
    </recommendedName>
</protein>
<dbReference type="PANTHER" id="PTHR47665">
    <property type="entry name" value="HISTONE DEACETYLASE-LIKE PROTEIN"/>
    <property type="match status" value="1"/>
</dbReference>
<dbReference type="PROSITE" id="PS50271">
    <property type="entry name" value="ZF_UBP"/>
    <property type="match status" value="1"/>
</dbReference>
<organism evidence="4 5">
    <name type="scientific">Rotaria socialis</name>
    <dbReference type="NCBI Taxonomy" id="392032"/>
    <lineage>
        <taxon>Eukaryota</taxon>
        <taxon>Metazoa</taxon>
        <taxon>Spiralia</taxon>
        <taxon>Gnathifera</taxon>
        <taxon>Rotifera</taxon>
        <taxon>Eurotatoria</taxon>
        <taxon>Bdelloidea</taxon>
        <taxon>Philodinida</taxon>
        <taxon>Philodinidae</taxon>
        <taxon>Rotaria</taxon>
    </lineage>
</organism>
<dbReference type="Pfam" id="PF02148">
    <property type="entry name" value="zf-UBP"/>
    <property type="match status" value="1"/>
</dbReference>
<evidence type="ECO:0000313" key="3">
    <source>
        <dbReference type="EMBL" id="CAF3695499.1"/>
    </source>
</evidence>
<evidence type="ECO:0000313" key="4">
    <source>
        <dbReference type="EMBL" id="CAF4471543.1"/>
    </source>
</evidence>
<dbReference type="InterPro" id="IPR013083">
    <property type="entry name" value="Znf_RING/FYVE/PHD"/>
</dbReference>
<evidence type="ECO:0000259" key="2">
    <source>
        <dbReference type="PROSITE" id="PS50271"/>
    </source>
</evidence>
<name>A0A820TGB1_9BILA</name>
<keyword evidence="1" id="KW-0479">Metal-binding</keyword>
<dbReference type="Proteomes" id="UP000663865">
    <property type="component" value="Unassembled WGS sequence"/>
</dbReference>
<keyword evidence="1" id="KW-0862">Zinc</keyword>
<dbReference type="PANTHER" id="PTHR47665:SF1">
    <property type="entry name" value="HISTONE DEACETYLASE-LIKE PROTEIN"/>
    <property type="match status" value="1"/>
</dbReference>
<evidence type="ECO:0000256" key="1">
    <source>
        <dbReference type="PROSITE-ProRule" id="PRU00502"/>
    </source>
</evidence>
<dbReference type="AlphaFoldDB" id="A0A820TGB1"/>
<proteinExistence type="predicted"/>
<dbReference type="InterPro" id="IPR001607">
    <property type="entry name" value="Znf_UBP"/>
</dbReference>
<dbReference type="EMBL" id="CAJOBS010000024">
    <property type="protein sequence ID" value="CAF4471543.1"/>
    <property type="molecule type" value="Genomic_DNA"/>
</dbReference>
<dbReference type="SMART" id="SM00290">
    <property type="entry name" value="ZnF_UBP"/>
    <property type="match status" value="1"/>
</dbReference>
<dbReference type="SUPFAM" id="SSF57850">
    <property type="entry name" value="RING/U-box"/>
    <property type="match status" value="1"/>
</dbReference>